<comment type="caution">
    <text evidence="1">The sequence shown here is derived from an EMBL/GenBank/DDBJ whole genome shotgun (WGS) entry which is preliminary data.</text>
</comment>
<sequence>MEEIGPGLTATSVATCPAGETAVSGGYEVLPVANITVVTSLGGPGSEDLTAWAVRAFIHGTTVGTVQAFVNCAVTTP</sequence>
<dbReference type="RefSeq" id="WP_252422535.1">
    <property type="nucleotide sequence ID" value="NZ_JAMWMR010000003.1"/>
</dbReference>
<protein>
    <submittedName>
        <fullName evidence="1">Uncharacterized protein</fullName>
    </submittedName>
</protein>
<proteinExistence type="predicted"/>
<evidence type="ECO:0000313" key="1">
    <source>
        <dbReference type="EMBL" id="MCN9240231.1"/>
    </source>
</evidence>
<organism evidence="1 2">
    <name type="scientific">Streptomyces macrolidinus</name>
    <dbReference type="NCBI Taxonomy" id="2952607"/>
    <lineage>
        <taxon>Bacteria</taxon>
        <taxon>Bacillati</taxon>
        <taxon>Actinomycetota</taxon>
        <taxon>Actinomycetes</taxon>
        <taxon>Kitasatosporales</taxon>
        <taxon>Streptomycetaceae</taxon>
        <taxon>Streptomyces</taxon>
    </lineage>
</organism>
<keyword evidence="2" id="KW-1185">Reference proteome</keyword>
<reference evidence="1 2" key="1">
    <citation type="submission" date="2022-05" db="EMBL/GenBank/DDBJ databases">
        <title>Streptomyces sp. nov. RY43-2 isolated from soil of a peat swamp forest.</title>
        <authorList>
            <person name="Kanchanasin P."/>
            <person name="Tanasupawat S."/>
            <person name="Phongsopitanun W."/>
        </authorList>
    </citation>
    <scope>NUCLEOTIDE SEQUENCE [LARGE SCALE GENOMIC DNA]</scope>
    <source>
        <strain evidence="1 2">RY43-2</strain>
    </source>
</reference>
<evidence type="ECO:0000313" key="2">
    <source>
        <dbReference type="Proteomes" id="UP001523219"/>
    </source>
</evidence>
<dbReference type="Proteomes" id="UP001523219">
    <property type="component" value="Unassembled WGS sequence"/>
</dbReference>
<accession>A0ABT0Z903</accession>
<name>A0ABT0Z903_9ACTN</name>
<gene>
    <name evidence="1" type="ORF">NGF19_05390</name>
</gene>
<dbReference type="EMBL" id="JAMWMR010000003">
    <property type="protein sequence ID" value="MCN9240231.1"/>
    <property type="molecule type" value="Genomic_DNA"/>
</dbReference>